<dbReference type="PANTHER" id="PTHR21364:SF2">
    <property type="entry name" value="GENERAL ODORANT-BINDING PROTEIN 19A"/>
    <property type="match status" value="1"/>
</dbReference>
<dbReference type="Proteomes" id="UP000504633">
    <property type="component" value="Unplaced"/>
</dbReference>
<accession>A0A6J1L6S6</accession>
<dbReference type="Pfam" id="PF01395">
    <property type="entry name" value="PBP_GOBP"/>
    <property type="match status" value="1"/>
</dbReference>
<keyword evidence="4" id="KW-1185">Reference proteome</keyword>
<dbReference type="PANTHER" id="PTHR21364">
    <property type="entry name" value="GENERAL ODORANT-BINDING PROTEIN 19A"/>
    <property type="match status" value="1"/>
</dbReference>
<dbReference type="RefSeq" id="XP_023162267.2">
    <property type="nucleotide sequence ID" value="XM_023306499.2"/>
</dbReference>
<comment type="similarity">
    <text evidence="2">Belongs to the PBP/GOBP family.</text>
</comment>
<gene>
    <name evidence="5" type="primary">LOC111593629</name>
</gene>
<evidence type="ECO:0000313" key="5">
    <source>
        <dbReference type="RefSeq" id="XP_023162267.2"/>
    </source>
</evidence>
<reference evidence="5" key="1">
    <citation type="submission" date="2025-08" db="UniProtKB">
        <authorList>
            <consortium name="RefSeq"/>
        </authorList>
    </citation>
    <scope>IDENTIFICATION</scope>
    <source>
        <strain evidence="5">15085-1641.00</strain>
        <tissue evidence="5">Whole body</tissue>
    </source>
</reference>
<organism evidence="4 5">
    <name type="scientific">Drosophila hydei</name>
    <name type="common">Fruit fly</name>
    <dbReference type="NCBI Taxonomy" id="7224"/>
    <lineage>
        <taxon>Eukaryota</taxon>
        <taxon>Metazoa</taxon>
        <taxon>Ecdysozoa</taxon>
        <taxon>Arthropoda</taxon>
        <taxon>Hexapoda</taxon>
        <taxon>Insecta</taxon>
        <taxon>Pterygota</taxon>
        <taxon>Neoptera</taxon>
        <taxon>Endopterygota</taxon>
        <taxon>Diptera</taxon>
        <taxon>Brachycera</taxon>
        <taxon>Muscomorpha</taxon>
        <taxon>Ephydroidea</taxon>
        <taxon>Drosophilidae</taxon>
        <taxon>Drosophila</taxon>
    </lineage>
</organism>
<dbReference type="InterPro" id="IPR036728">
    <property type="entry name" value="PBP_GOBP_sf"/>
</dbReference>
<dbReference type="GO" id="GO:0007608">
    <property type="term" value="P:sensory perception of smell"/>
    <property type="evidence" value="ECO:0007669"/>
    <property type="project" value="TreeGrafter"/>
</dbReference>
<dbReference type="GO" id="GO:0005549">
    <property type="term" value="F:odorant binding"/>
    <property type="evidence" value="ECO:0007669"/>
    <property type="project" value="InterPro"/>
</dbReference>
<proteinExistence type="inferred from homology"/>
<dbReference type="CTD" id="33037"/>
<protein>
    <submittedName>
        <fullName evidence="5">General odorant-binding protein 19a</fullName>
    </submittedName>
</protein>
<keyword evidence="3" id="KW-0964">Secreted</keyword>
<dbReference type="CDD" id="cd23992">
    <property type="entry name" value="PBP_GOBP"/>
    <property type="match status" value="1"/>
</dbReference>
<dbReference type="KEGG" id="dhe:111593629"/>
<dbReference type="GeneID" id="111593629"/>
<dbReference type="GO" id="GO:0035275">
    <property type="term" value="F:dibutyl phthalate binding"/>
    <property type="evidence" value="ECO:0007669"/>
    <property type="project" value="TreeGrafter"/>
</dbReference>
<dbReference type="InterPro" id="IPR006170">
    <property type="entry name" value="PBP/GOBP"/>
</dbReference>
<dbReference type="OrthoDB" id="6610259at2759"/>
<sequence>MWRAPRTPGTQLSNPYSDKQLTIDNRQSSIGNWHWHCHKWQIYGIRARYEPPGGWPDATTTHLNIDANVNIKVQEYVGRISDQISRMSAMKYLQLIIGSLLLSLPFCRPGATEDQMWAAGKLMRDVCLPKFPKITAEIADGIQKGNLPDDKDAKCYINCVMEMMQSMKKGKFMMDSTLKQVELLMPESYKPAYRKGISECKDAASGIKNNCDAAHALLSCFRSKIDIFVFP</sequence>
<evidence type="ECO:0000313" key="4">
    <source>
        <dbReference type="Proteomes" id="UP000504633"/>
    </source>
</evidence>
<evidence type="ECO:0000256" key="1">
    <source>
        <dbReference type="ARBA" id="ARBA00004613"/>
    </source>
</evidence>
<dbReference type="SMART" id="SM00708">
    <property type="entry name" value="PhBP"/>
    <property type="match status" value="1"/>
</dbReference>
<dbReference type="SUPFAM" id="SSF47565">
    <property type="entry name" value="Insect pheromone/odorant-binding proteins"/>
    <property type="match status" value="1"/>
</dbReference>
<dbReference type="Gene3D" id="1.10.238.20">
    <property type="entry name" value="Pheromone/general odorant binding protein domain"/>
    <property type="match status" value="1"/>
</dbReference>
<dbReference type="GO" id="GO:0042048">
    <property type="term" value="P:olfactory behavior"/>
    <property type="evidence" value="ECO:0007669"/>
    <property type="project" value="TreeGrafter"/>
</dbReference>
<dbReference type="FunFam" id="1.10.238.20:FF:000001">
    <property type="entry name" value="General odorant-binding protein lush"/>
    <property type="match status" value="1"/>
</dbReference>
<evidence type="ECO:0000256" key="2">
    <source>
        <dbReference type="ARBA" id="ARBA00008098"/>
    </source>
</evidence>
<name>A0A6J1L6S6_DROHY</name>
<comment type="subcellular location">
    <subcellularLocation>
        <location evidence="1">Secreted</location>
    </subcellularLocation>
</comment>
<dbReference type="GO" id="GO:0005576">
    <property type="term" value="C:extracellular region"/>
    <property type="evidence" value="ECO:0007669"/>
    <property type="project" value="UniProtKB-SubCell"/>
</dbReference>
<evidence type="ECO:0000256" key="3">
    <source>
        <dbReference type="ARBA" id="ARBA00022525"/>
    </source>
</evidence>
<dbReference type="AlphaFoldDB" id="A0A6J1L6S6"/>